<dbReference type="PANTHER" id="PTHR33823">
    <property type="entry name" value="RNA POLYMERASE-BINDING TRANSCRIPTION FACTOR DKSA-RELATED"/>
    <property type="match status" value="1"/>
</dbReference>
<organism evidence="6 7">
    <name type="scientific">Candidatus Opimibacter skivensis</name>
    <dbReference type="NCBI Taxonomy" id="2982028"/>
    <lineage>
        <taxon>Bacteria</taxon>
        <taxon>Pseudomonadati</taxon>
        <taxon>Bacteroidota</taxon>
        <taxon>Saprospiria</taxon>
        <taxon>Saprospirales</taxon>
        <taxon>Saprospiraceae</taxon>
        <taxon>Candidatus Opimibacter</taxon>
    </lineage>
</organism>
<comment type="caution">
    <text evidence="6">The sequence shown here is derived from an EMBL/GenBank/DDBJ whole genome shotgun (WGS) entry which is preliminary data.</text>
</comment>
<evidence type="ECO:0000256" key="3">
    <source>
        <dbReference type="ARBA" id="ARBA00022833"/>
    </source>
</evidence>
<dbReference type="EMBL" id="JADKGY010000022">
    <property type="protein sequence ID" value="MBK9983628.1"/>
    <property type="molecule type" value="Genomic_DNA"/>
</dbReference>
<evidence type="ECO:0000256" key="1">
    <source>
        <dbReference type="ARBA" id="ARBA00022723"/>
    </source>
</evidence>
<dbReference type="Gene3D" id="1.20.120.910">
    <property type="entry name" value="DksA, coiled-coil domain"/>
    <property type="match status" value="1"/>
</dbReference>
<dbReference type="Proteomes" id="UP000808337">
    <property type="component" value="Unassembled WGS sequence"/>
</dbReference>
<feature type="zinc finger region" description="dksA C4-type" evidence="4">
    <location>
        <begin position="99"/>
        <end position="123"/>
    </location>
</feature>
<name>A0A9D7SUV2_9BACT</name>
<feature type="domain" description="Zinc finger DksA/TraR C4-type" evidence="5">
    <location>
        <begin position="96"/>
        <end position="126"/>
    </location>
</feature>
<gene>
    <name evidence="6" type="ORF">IPP15_14815</name>
</gene>
<evidence type="ECO:0000256" key="2">
    <source>
        <dbReference type="ARBA" id="ARBA00022771"/>
    </source>
</evidence>
<evidence type="ECO:0000313" key="6">
    <source>
        <dbReference type="EMBL" id="MBK9983628.1"/>
    </source>
</evidence>
<dbReference type="AlphaFoldDB" id="A0A9D7SUV2"/>
<accession>A0A9D7SUV2</accession>
<keyword evidence="1" id="KW-0479">Metal-binding</keyword>
<dbReference type="InterPro" id="IPR000962">
    <property type="entry name" value="Znf_DskA_TraR"/>
</dbReference>
<proteinExistence type="predicted"/>
<evidence type="ECO:0000313" key="7">
    <source>
        <dbReference type="Proteomes" id="UP000808337"/>
    </source>
</evidence>
<keyword evidence="2" id="KW-0863">Zinc-finger</keyword>
<evidence type="ECO:0000259" key="5">
    <source>
        <dbReference type="Pfam" id="PF01258"/>
    </source>
</evidence>
<dbReference type="PROSITE" id="PS51128">
    <property type="entry name" value="ZF_DKSA_2"/>
    <property type="match status" value="1"/>
</dbReference>
<evidence type="ECO:0000256" key="4">
    <source>
        <dbReference type="PROSITE-ProRule" id="PRU00510"/>
    </source>
</evidence>
<protein>
    <submittedName>
        <fullName evidence="6">TraR/DksA C4-type zinc finger protein</fullName>
    </submittedName>
</protein>
<reference evidence="6 7" key="1">
    <citation type="submission" date="2020-10" db="EMBL/GenBank/DDBJ databases">
        <title>Connecting structure to function with the recovery of over 1000 high-quality activated sludge metagenome-assembled genomes encoding full-length rRNA genes using long-read sequencing.</title>
        <authorList>
            <person name="Singleton C.M."/>
            <person name="Petriglieri F."/>
            <person name="Kristensen J.M."/>
            <person name="Kirkegaard R.H."/>
            <person name="Michaelsen T.Y."/>
            <person name="Andersen M.H."/>
            <person name="Karst S.M."/>
            <person name="Dueholm M.S."/>
            <person name="Nielsen P.H."/>
            <person name="Albertsen M."/>
        </authorList>
    </citation>
    <scope>NUCLEOTIDE SEQUENCE [LARGE SCALE GENOMIC DNA]</scope>
    <source>
        <strain evidence="6">Ribe_18-Q3-R11-54_MAXAC.273</strain>
    </source>
</reference>
<dbReference type="GO" id="GO:0008270">
    <property type="term" value="F:zinc ion binding"/>
    <property type="evidence" value="ECO:0007669"/>
    <property type="project" value="UniProtKB-KW"/>
</dbReference>
<dbReference type="PANTHER" id="PTHR33823:SF2">
    <property type="entry name" value="RNA POLYMERASE-BINDING TRANSCRIPTION FACTOR DKSA"/>
    <property type="match status" value="1"/>
</dbReference>
<dbReference type="SUPFAM" id="SSF57716">
    <property type="entry name" value="Glucocorticoid receptor-like (DNA-binding domain)"/>
    <property type="match status" value="1"/>
</dbReference>
<dbReference type="Pfam" id="PF01258">
    <property type="entry name" value="zf-dskA_traR"/>
    <property type="match status" value="1"/>
</dbReference>
<keyword evidence="3" id="KW-0862">Zinc</keyword>
<sequence length="128" mass="14728">MGVAFPDEPQKSRYNDKELEEFDQLIDQKLVVAREQLEFYLKQLEDMAENPDNKIKGLDDGLSTLESERVSSMASRQQKLIQHLENAKIRIKNKVYGICRETGKLISKERLRAVPHATLSIEAKQAQN</sequence>